<protein>
    <submittedName>
        <fullName evidence="1">Uncharacterized protein</fullName>
    </submittedName>
</protein>
<dbReference type="Pfam" id="PF14536">
    <property type="entry name" value="DUF4441"/>
    <property type="match status" value="1"/>
</dbReference>
<dbReference type="RefSeq" id="XP_001010941.1">
    <property type="nucleotide sequence ID" value="XM_001010941.1"/>
</dbReference>
<dbReference type="Proteomes" id="UP000009168">
    <property type="component" value="Unassembled WGS sequence"/>
</dbReference>
<proteinExistence type="predicted"/>
<accession>I7MDP5</accession>
<dbReference type="InterPro" id="IPR028008">
    <property type="entry name" value="DUF4441"/>
</dbReference>
<evidence type="ECO:0000313" key="2">
    <source>
        <dbReference type="Proteomes" id="UP000009168"/>
    </source>
</evidence>
<dbReference type="KEGG" id="tet:TTHERM_00705120"/>
<evidence type="ECO:0000313" key="1">
    <source>
        <dbReference type="EMBL" id="EAR90696.1"/>
    </source>
</evidence>
<dbReference type="AlphaFoldDB" id="I7MDP5"/>
<reference evidence="2" key="1">
    <citation type="journal article" date="2006" name="PLoS Biol.">
        <title>Macronuclear genome sequence of the ciliate Tetrahymena thermophila, a model eukaryote.</title>
        <authorList>
            <person name="Eisen J.A."/>
            <person name="Coyne R.S."/>
            <person name="Wu M."/>
            <person name="Wu D."/>
            <person name="Thiagarajan M."/>
            <person name="Wortman J.R."/>
            <person name="Badger J.H."/>
            <person name="Ren Q."/>
            <person name="Amedeo P."/>
            <person name="Jones K.M."/>
            <person name="Tallon L.J."/>
            <person name="Delcher A.L."/>
            <person name="Salzberg S.L."/>
            <person name="Silva J.C."/>
            <person name="Haas B.J."/>
            <person name="Majoros W.H."/>
            <person name="Farzad M."/>
            <person name="Carlton J.M."/>
            <person name="Smith R.K. Jr."/>
            <person name="Garg J."/>
            <person name="Pearlman R.E."/>
            <person name="Karrer K.M."/>
            <person name="Sun L."/>
            <person name="Manning G."/>
            <person name="Elde N.C."/>
            <person name="Turkewitz A.P."/>
            <person name="Asai D.J."/>
            <person name="Wilkes D.E."/>
            <person name="Wang Y."/>
            <person name="Cai H."/>
            <person name="Collins K."/>
            <person name="Stewart B.A."/>
            <person name="Lee S.R."/>
            <person name="Wilamowska K."/>
            <person name="Weinberg Z."/>
            <person name="Ruzzo W.L."/>
            <person name="Wloga D."/>
            <person name="Gaertig J."/>
            <person name="Frankel J."/>
            <person name="Tsao C.-C."/>
            <person name="Gorovsky M.A."/>
            <person name="Keeling P.J."/>
            <person name="Waller R.F."/>
            <person name="Patron N.J."/>
            <person name="Cherry J.M."/>
            <person name="Stover N.A."/>
            <person name="Krieger C.J."/>
            <person name="del Toro C."/>
            <person name="Ryder H.F."/>
            <person name="Williamson S.C."/>
            <person name="Barbeau R.A."/>
            <person name="Hamilton E.P."/>
            <person name="Orias E."/>
        </authorList>
    </citation>
    <scope>NUCLEOTIDE SEQUENCE [LARGE SCALE GENOMIC DNA]</scope>
    <source>
        <strain evidence="2">SB210</strain>
    </source>
</reference>
<dbReference type="InParanoid" id="I7MDP5"/>
<gene>
    <name evidence="1" type="ORF">TTHERM_00705120</name>
</gene>
<keyword evidence="2" id="KW-1185">Reference proteome</keyword>
<dbReference type="EMBL" id="GG662794">
    <property type="protein sequence ID" value="EAR90696.1"/>
    <property type="molecule type" value="Genomic_DNA"/>
</dbReference>
<dbReference type="HOGENOM" id="CLU_131227_0_0_1"/>
<sequence>MNISELLIQDYQSKFEELDECELMERYNHIQKSNYLKNILRSFYVFMLNEGDEIVIESIVQDSSKTINQIRKEFNAFIKNKKLNQSTLVSFMKSKRFSQILYYYLCYYSYDWIMKGSISDIETHILCITYMKKCLKSDSLLSQIKVYKKQL</sequence>
<name>I7MDP5_TETTS</name>
<dbReference type="GeneID" id="7840178"/>
<organism evidence="1 2">
    <name type="scientific">Tetrahymena thermophila (strain SB210)</name>
    <dbReference type="NCBI Taxonomy" id="312017"/>
    <lineage>
        <taxon>Eukaryota</taxon>
        <taxon>Sar</taxon>
        <taxon>Alveolata</taxon>
        <taxon>Ciliophora</taxon>
        <taxon>Intramacronucleata</taxon>
        <taxon>Oligohymenophorea</taxon>
        <taxon>Hymenostomatida</taxon>
        <taxon>Tetrahymenina</taxon>
        <taxon>Tetrahymenidae</taxon>
        <taxon>Tetrahymena</taxon>
    </lineage>
</organism>